<dbReference type="Proteomes" id="UP000440578">
    <property type="component" value="Unassembled WGS sequence"/>
</dbReference>
<comment type="caution">
    <text evidence="2">The sequence shown here is derived from an EMBL/GenBank/DDBJ whole genome shotgun (WGS) entry which is preliminary data.</text>
</comment>
<feature type="region of interest" description="Disordered" evidence="1">
    <location>
        <begin position="61"/>
        <end position="86"/>
    </location>
</feature>
<sequence length="111" mass="11751">MEIGDVGMRYAYKCMVAPLAADGAVSGAAGGRRSVREGAGPRARVERYAVLQWVDRSVTERQAATTPISAAQAAPPTTHPPTTDERAQFAERQIRDAAATARLFGAPAIIQ</sequence>
<gene>
    <name evidence="2" type="ORF">FJT64_003569</name>
</gene>
<accession>A0A6A4VSQ8</accession>
<dbReference type="AlphaFoldDB" id="A0A6A4VSQ8"/>
<organism evidence="2 3">
    <name type="scientific">Amphibalanus amphitrite</name>
    <name type="common">Striped barnacle</name>
    <name type="synonym">Balanus amphitrite</name>
    <dbReference type="NCBI Taxonomy" id="1232801"/>
    <lineage>
        <taxon>Eukaryota</taxon>
        <taxon>Metazoa</taxon>
        <taxon>Ecdysozoa</taxon>
        <taxon>Arthropoda</taxon>
        <taxon>Crustacea</taxon>
        <taxon>Multicrustacea</taxon>
        <taxon>Cirripedia</taxon>
        <taxon>Thoracica</taxon>
        <taxon>Thoracicalcarea</taxon>
        <taxon>Balanomorpha</taxon>
        <taxon>Balanoidea</taxon>
        <taxon>Balanidae</taxon>
        <taxon>Amphibalaninae</taxon>
        <taxon>Amphibalanus</taxon>
    </lineage>
</organism>
<evidence type="ECO:0000313" key="2">
    <source>
        <dbReference type="EMBL" id="KAF0299157.1"/>
    </source>
</evidence>
<feature type="compositionally biased region" description="Low complexity" evidence="1">
    <location>
        <begin position="63"/>
        <end position="76"/>
    </location>
</feature>
<evidence type="ECO:0000256" key="1">
    <source>
        <dbReference type="SAM" id="MobiDB-lite"/>
    </source>
</evidence>
<dbReference type="EMBL" id="VIIS01001391">
    <property type="protein sequence ID" value="KAF0299157.1"/>
    <property type="molecule type" value="Genomic_DNA"/>
</dbReference>
<reference evidence="2 3" key="1">
    <citation type="submission" date="2019-07" db="EMBL/GenBank/DDBJ databases">
        <title>Draft genome assembly of a fouling barnacle, Amphibalanus amphitrite (Darwin, 1854): The first reference genome for Thecostraca.</title>
        <authorList>
            <person name="Kim W."/>
        </authorList>
    </citation>
    <scope>NUCLEOTIDE SEQUENCE [LARGE SCALE GENOMIC DNA]</scope>
    <source>
        <strain evidence="2">SNU_AA5</strain>
        <tissue evidence="2">Soma without cirri and trophi</tissue>
    </source>
</reference>
<keyword evidence="3" id="KW-1185">Reference proteome</keyword>
<protein>
    <submittedName>
        <fullName evidence="2">Uncharacterized protein</fullName>
    </submittedName>
</protein>
<evidence type="ECO:0000313" key="3">
    <source>
        <dbReference type="Proteomes" id="UP000440578"/>
    </source>
</evidence>
<proteinExistence type="predicted"/>
<name>A0A6A4VSQ8_AMPAM</name>